<organism evidence="1">
    <name type="scientific">marine sediment metagenome</name>
    <dbReference type="NCBI Taxonomy" id="412755"/>
    <lineage>
        <taxon>unclassified sequences</taxon>
        <taxon>metagenomes</taxon>
        <taxon>ecological metagenomes</taxon>
    </lineage>
</organism>
<accession>X1VUR9</accession>
<dbReference type="EMBL" id="BARW01035584">
    <property type="protein sequence ID" value="GAJ21441.1"/>
    <property type="molecule type" value="Genomic_DNA"/>
</dbReference>
<comment type="caution">
    <text evidence="1">The sequence shown here is derived from an EMBL/GenBank/DDBJ whole genome shotgun (WGS) entry which is preliminary data.</text>
</comment>
<sequence>MWTTTQYNNAFVWDGLVIIKDPMDDTLQKRIGITSTLILSFGTLY</sequence>
<name>X1VUR9_9ZZZZ</name>
<feature type="non-terminal residue" evidence="1">
    <location>
        <position position="45"/>
    </location>
</feature>
<protein>
    <submittedName>
        <fullName evidence="1">Uncharacterized protein</fullName>
    </submittedName>
</protein>
<gene>
    <name evidence="1" type="ORF">S12H4_55464</name>
</gene>
<reference evidence="1" key="1">
    <citation type="journal article" date="2014" name="Front. Microbiol.">
        <title>High frequency of phylogenetically diverse reductive dehalogenase-homologous genes in deep subseafloor sedimentary metagenomes.</title>
        <authorList>
            <person name="Kawai M."/>
            <person name="Futagami T."/>
            <person name="Toyoda A."/>
            <person name="Takaki Y."/>
            <person name="Nishi S."/>
            <person name="Hori S."/>
            <person name="Arai W."/>
            <person name="Tsubouchi T."/>
            <person name="Morono Y."/>
            <person name="Uchiyama I."/>
            <person name="Ito T."/>
            <person name="Fujiyama A."/>
            <person name="Inagaki F."/>
            <person name="Takami H."/>
        </authorList>
    </citation>
    <scope>NUCLEOTIDE SEQUENCE</scope>
    <source>
        <strain evidence="1">Expedition CK06-06</strain>
    </source>
</reference>
<evidence type="ECO:0000313" key="1">
    <source>
        <dbReference type="EMBL" id="GAJ21441.1"/>
    </source>
</evidence>
<dbReference type="AlphaFoldDB" id="X1VUR9"/>
<proteinExistence type="predicted"/>